<keyword evidence="3" id="KW-1185">Reference proteome</keyword>
<feature type="region of interest" description="Disordered" evidence="1">
    <location>
        <begin position="1"/>
        <end position="29"/>
    </location>
</feature>
<accession>A0A5J4YRU7</accession>
<evidence type="ECO:0000313" key="3">
    <source>
        <dbReference type="Proteomes" id="UP000324585"/>
    </source>
</evidence>
<dbReference type="Pfam" id="PF05673">
    <property type="entry name" value="DUF815"/>
    <property type="match status" value="1"/>
</dbReference>
<dbReference type="Proteomes" id="UP000324585">
    <property type="component" value="Unassembled WGS sequence"/>
</dbReference>
<dbReference type="PANTHER" id="PTHR42935">
    <property type="entry name" value="SLR0930 PROTEIN"/>
    <property type="match status" value="1"/>
</dbReference>
<name>A0A5J4YRU7_PORPP</name>
<dbReference type="EMBL" id="VRMN01000006">
    <property type="protein sequence ID" value="KAA8493513.1"/>
    <property type="molecule type" value="Genomic_DNA"/>
</dbReference>
<feature type="compositionally biased region" description="Low complexity" evidence="1">
    <location>
        <begin position="108"/>
        <end position="123"/>
    </location>
</feature>
<dbReference type="InterPro" id="IPR008533">
    <property type="entry name" value="DUF815"/>
</dbReference>
<evidence type="ECO:0000313" key="2">
    <source>
        <dbReference type="EMBL" id="KAA8493513.1"/>
    </source>
</evidence>
<dbReference type="SUPFAM" id="SSF52540">
    <property type="entry name" value="P-loop containing nucleoside triphosphate hydrolases"/>
    <property type="match status" value="1"/>
</dbReference>
<proteinExistence type="predicted"/>
<reference evidence="3" key="1">
    <citation type="journal article" date="2019" name="Nat. Commun.">
        <title>Expansion of phycobilisome linker gene families in mesophilic red algae.</title>
        <authorList>
            <person name="Lee J."/>
            <person name="Kim D."/>
            <person name="Bhattacharya D."/>
            <person name="Yoon H.S."/>
        </authorList>
    </citation>
    <scope>NUCLEOTIDE SEQUENCE [LARGE SCALE GENOMIC DNA]</scope>
    <source>
        <strain evidence="3">CCMP 1328</strain>
    </source>
</reference>
<dbReference type="AlphaFoldDB" id="A0A5J4YRU7"/>
<feature type="compositionally biased region" description="Polar residues" evidence="1">
    <location>
        <begin position="137"/>
        <end position="159"/>
    </location>
</feature>
<evidence type="ECO:0000256" key="1">
    <source>
        <dbReference type="SAM" id="MobiDB-lite"/>
    </source>
</evidence>
<sequence length="697" mass="76517">MARRGRKAEETAASSCSREAPGAQVSRSRTAFVSGGQCEFASGRGAEKAALWRPVRRHPADVFEISPLRSTRHGVARTLNLSSNGAAPSPKPAGGDSPGKARSMVGRVAPSSAAASSKVPAPSTGATGSRAAGKTPTGPSANDPQSHTHPQVLQKQDGSPNIRPYGRGSVSKRRNVLIAQIRAMLSGLDSMFFFHSTLDDDVVSVLTELLRVISEWRPRALASDPSPSHDHGATWLDVTAQRMQERLHSSLTELISTYIHIYFEKVASRSWRSYVLECVLTNENAFSRDCRAQLSPGALQSIREGDGSLSDYLEVEMLGAARYDLERLGPLLDCNAATVCAWVEDLTGWTIPWDKEALLICEGDQTKPHQARNVSLSPLRARADQLVDDVFPKGACLAGSLTRLAGFHSMHGAVATHFRFLYDERSLVPEGAGFGPAVDTDLLIGMEKQVHTLRQNLTFLMHDLPTQNVLMRGPRSSAKRALLHAVVNDVNNRDGGSRLKVIDLAGLCELSALEADVLRSHRNCARSAIKYVVFVEELDLEDAPAQVANCRAILDSCASVRNPNWIFIATSTDQVDAKTLALAGVDEAPDTDMFEMFGLHLVFEEPSRERFLEWTVRLCEKKRVDIAKDIIILRAAQYARECRSYSFRTANNFATYLESEQKFLSMSAGDLWPQEKKKAPQVLDWKRLVQGDENSKE</sequence>
<dbReference type="InterPro" id="IPR027417">
    <property type="entry name" value="P-loop_NTPase"/>
</dbReference>
<protein>
    <submittedName>
        <fullName evidence="2">Uncharacterized protein</fullName>
    </submittedName>
</protein>
<organism evidence="2 3">
    <name type="scientific">Porphyridium purpureum</name>
    <name type="common">Red alga</name>
    <name type="synonym">Porphyridium cruentum</name>
    <dbReference type="NCBI Taxonomy" id="35688"/>
    <lineage>
        <taxon>Eukaryota</taxon>
        <taxon>Rhodophyta</taxon>
        <taxon>Bangiophyceae</taxon>
        <taxon>Porphyridiales</taxon>
        <taxon>Porphyridiaceae</taxon>
        <taxon>Porphyridium</taxon>
    </lineage>
</organism>
<comment type="caution">
    <text evidence="2">The sequence shown here is derived from an EMBL/GenBank/DDBJ whole genome shotgun (WGS) entry which is preliminary data.</text>
</comment>
<gene>
    <name evidence="2" type="ORF">FVE85_4650</name>
</gene>
<feature type="region of interest" description="Disordered" evidence="1">
    <location>
        <begin position="80"/>
        <end position="168"/>
    </location>
</feature>
<dbReference type="PANTHER" id="PTHR42935:SF1">
    <property type="entry name" value="SLR0930 PROTEIN"/>
    <property type="match status" value="1"/>
</dbReference>